<dbReference type="EMBL" id="JAHXDN010000004">
    <property type="protein sequence ID" value="MBW4709184.1"/>
    <property type="molecule type" value="Genomic_DNA"/>
</dbReference>
<evidence type="ECO:0000313" key="3">
    <source>
        <dbReference type="Proteomes" id="UP001138661"/>
    </source>
</evidence>
<protein>
    <submittedName>
        <fullName evidence="2">DUF2236 domain-containing protein</fullName>
    </submittedName>
</protein>
<proteinExistence type="predicted"/>
<gene>
    <name evidence="2" type="ORF">KX928_15435</name>
</gene>
<comment type="caution">
    <text evidence="2">The sequence shown here is derived from an EMBL/GenBank/DDBJ whole genome shotgun (WGS) entry which is preliminary data.</text>
</comment>
<dbReference type="PANTHER" id="PTHR36124">
    <property type="match status" value="1"/>
</dbReference>
<keyword evidence="3" id="KW-1185">Reference proteome</keyword>
<accession>A0A9X1K1G5</accession>
<dbReference type="InterPro" id="IPR046366">
    <property type="entry name" value="MPAB"/>
</dbReference>
<dbReference type="AlphaFoldDB" id="A0A9X1K1G5"/>
<sequence length="295" mass="34692">MRGPATSKQIASLDPEQDYEEIARFLYAYEFSWDIERALEFALFRTYGIPAISGLLAKTGEFETRPRKRYDDTELILAETIENGLDSRRGKRAIARMNAMHNRFRIDNSDMLYVLSTFICEPIRWLDRYGRRPMTPREQRAWFLYYRGLGERMGIKGIPMELETIMYWNEAYEVTNFRFAETNRRISEATIRLLLGFYLPRWLFWAGRPAVRALLDPALLDAMGLRPVPRWFSRVTVAALRMRAGILRLLPPRRKPRLLTQRPRPTYPEGYRIEDLGTFRVMEAASQKSCAHDPH</sequence>
<organism evidence="2 3">
    <name type="scientific">Roseobacter insulae</name>
    <dbReference type="NCBI Taxonomy" id="2859783"/>
    <lineage>
        <taxon>Bacteria</taxon>
        <taxon>Pseudomonadati</taxon>
        <taxon>Pseudomonadota</taxon>
        <taxon>Alphaproteobacteria</taxon>
        <taxon>Rhodobacterales</taxon>
        <taxon>Roseobacteraceae</taxon>
        <taxon>Roseobacter</taxon>
    </lineage>
</organism>
<dbReference type="Proteomes" id="UP001138661">
    <property type="component" value="Unassembled WGS sequence"/>
</dbReference>
<feature type="domain" description="ER-bound oxygenase mpaB/mpaB'/Rubber oxygenase catalytic" evidence="1">
    <location>
        <begin position="58"/>
        <end position="237"/>
    </location>
</feature>
<dbReference type="InterPro" id="IPR018713">
    <property type="entry name" value="MPAB/Lcp_cat_dom"/>
</dbReference>
<dbReference type="GO" id="GO:0016491">
    <property type="term" value="F:oxidoreductase activity"/>
    <property type="evidence" value="ECO:0007669"/>
    <property type="project" value="InterPro"/>
</dbReference>
<reference evidence="2" key="1">
    <citation type="submission" date="2021-07" db="EMBL/GenBank/DDBJ databases">
        <title>Roseobacter insulae sp. nov., isolated from a tidal flat.</title>
        <authorList>
            <person name="Park S."/>
            <person name="Yoon J.-H."/>
        </authorList>
    </citation>
    <scope>NUCLEOTIDE SEQUENCE</scope>
    <source>
        <strain evidence="2">YSTF-M11</strain>
    </source>
</reference>
<dbReference type="PANTHER" id="PTHR36124:SF1">
    <property type="entry name" value="ER-BOUND OXYGENASE MPAB_MPAB'_RUBBER OXYGENASE CATALYTIC DOMAIN-CONTAINING PROTEIN"/>
    <property type="match status" value="1"/>
</dbReference>
<dbReference type="Pfam" id="PF09995">
    <property type="entry name" value="MPAB_Lcp_cat"/>
    <property type="match status" value="1"/>
</dbReference>
<evidence type="ECO:0000313" key="2">
    <source>
        <dbReference type="EMBL" id="MBW4709184.1"/>
    </source>
</evidence>
<evidence type="ECO:0000259" key="1">
    <source>
        <dbReference type="Pfam" id="PF09995"/>
    </source>
</evidence>
<name>A0A9X1K1G5_9RHOB</name>